<feature type="domain" description="Histidine kinase" evidence="13">
    <location>
        <begin position="263"/>
        <end position="461"/>
    </location>
</feature>
<keyword evidence="7" id="KW-0547">Nucleotide-binding</keyword>
<evidence type="ECO:0000256" key="12">
    <source>
        <dbReference type="SAM" id="Phobius"/>
    </source>
</evidence>
<keyword evidence="6 12" id="KW-0812">Transmembrane</keyword>
<dbReference type="PROSITE" id="PS50109">
    <property type="entry name" value="HIS_KIN"/>
    <property type="match status" value="1"/>
</dbReference>
<gene>
    <name evidence="14" type="primary">phoQ</name>
    <name evidence="14" type="ORF">GCM10025791_16440</name>
</gene>
<comment type="subcellular location">
    <subcellularLocation>
        <location evidence="2">Membrane</location>
    </subcellularLocation>
</comment>
<keyword evidence="4" id="KW-0597">Phosphoprotein</keyword>
<dbReference type="SUPFAM" id="SSF47384">
    <property type="entry name" value="Homodimeric domain of signal transducing histidine kinase"/>
    <property type="match status" value="1"/>
</dbReference>
<dbReference type="SMART" id="SM00387">
    <property type="entry name" value="HATPase_c"/>
    <property type="match status" value="1"/>
</dbReference>
<dbReference type="PANTHER" id="PTHR45436">
    <property type="entry name" value="SENSOR HISTIDINE KINASE YKOH"/>
    <property type="match status" value="1"/>
</dbReference>
<evidence type="ECO:0000256" key="2">
    <source>
        <dbReference type="ARBA" id="ARBA00004370"/>
    </source>
</evidence>
<keyword evidence="11 12" id="KW-0472">Membrane</keyword>
<dbReference type="GO" id="GO:0005524">
    <property type="term" value="F:ATP binding"/>
    <property type="evidence" value="ECO:0007669"/>
    <property type="project" value="UniProtKB-KW"/>
</dbReference>
<dbReference type="InterPro" id="IPR050428">
    <property type="entry name" value="TCS_sensor_his_kinase"/>
</dbReference>
<dbReference type="Gene3D" id="3.30.565.10">
    <property type="entry name" value="Histidine kinase-like ATPase, C-terminal domain"/>
    <property type="match status" value="1"/>
</dbReference>
<dbReference type="PRINTS" id="PR00344">
    <property type="entry name" value="BCTRLSENSOR"/>
</dbReference>
<dbReference type="Gene3D" id="1.10.287.130">
    <property type="match status" value="1"/>
</dbReference>
<dbReference type="EC" id="2.7.13.3" evidence="3"/>
<organism evidence="14 15">
    <name type="scientific">Halioxenophilus aromaticivorans</name>
    <dbReference type="NCBI Taxonomy" id="1306992"/>
    <lineage>
        <taxon>Bacteria</taxon>
        <taxon>Pseudomonadati</taxon>
        <taxon>Pseudomonadota</taxon>
        <taxon>Gammaproteobacteria</taxon>
        <taxon>Alteromonadales</taxon>
        <taxon>Alteromonadaceae</taxon>
        <taxon>Halioxenophilus</taxon>
    </lineage>
</organism>
<evidence type="ECO:0000256" key="1">
    <source>
        <dbReference type="ARBA" id="ARBA00000085"/>
    </source>
</evidence>
<evidence type="ECO:0000256" key="4">
    <source>
        <dbReference type="ARBA" id="ARBA00022553"/>
    </source>
</evidence>
<dbReference type="CDD" id="cd16954">
    <property type="entry name" value="HATPase_PhoQ-like"/>
    <property type="match status" value="1"/>
</dbReference>
<evidence type="ECO:0000256" key="7">
    <source>
        <dbReference type="ARBA" id="ARBA00022741"/>
    </source>
</evidence>
<keyword evidence="8 14" id="KW-0418">Kinase</keyword>
<dbReference type="InterPro" id="IPR005467">
    <property type="entry name" value="His_kinase_dom"/>
</dbReference>
<feature type="transmembrane region" description="Helical" evidence="12">
    <location>
        <begin position="184"/>
        <end position="202"/>
    </location>
</feature>
<dbReference type="AlphaFoldDB" id="A0AAV3U106"/>
<dbReference type="InterPro" id="IPR036890">
    <property type="entry name" value="HATPase_C_sf"/>
</dbReference>
<sequence length="463" mass="51833">MLALKKPRRPNWKFVKNFDSLSGRLIIASVLVLPIFVLMSGVALDRSFARSQEVAELERMRVQVYLLLGAAEIFDGQIWLPDQLQEPRFNQPESGLYARVTGNDQVLWQSPSALMTTFPESNASPLFTGQEIYWSTTVGDKAAKALSFDVAWDTEDGLEKNYRFEVYHDQTAVTAERASYQRQLWRWLGSMTILLIVIQWAIQLWGLRPLKGLADDLGKLHSGENLTLSENYPAEIKPVIQNLNEVLVAEREQRDRYRHTLGDLAHSLKTPLAVIRSNLSSGELQRSVVNEQITRMDDIVRHQLQRSVSQSGNSVKRQCDLKPIIERLLTALGKVYRDKNLTITTDLAEPCMMAGDESDFMEMLGNLLDNACKYTHQQVHVAAYEQAEELVINISDDGPGVPEHKRATILQRGARADTAQSGQGIGLAVVVDILSSYGGSLTVDESHFGGAEFTIELPIPSRA</sequence>
<dbReference type="SUPFAM" id="SSF55874">
    <property type="entry name" value="ATPase domain of HSP90 chaperone/DNA topoisomerase II/histidine kinase"/>
    <property type="match status" value="1"/>
</dbReference>
<evidence type="ECO:0000256" key="5">
    <source>
        <dbReference type="ARBA" id="ARBA00022679"/>
    </source>
</evidence>
<accession>A0AAV3U106</accession>
<dbReference type="InterPro" id="IPR004358">
    <property type="entry name" value="Sig_transdc_His_kin-like_C"/>
</dbReference>
<keyword evidence="10 12" id="KW-1133">Transmembrane helix</keyword>
<protein>
    <recommendedName>
        <fullName evidence="3">histidine kinase</fullName>
        <ecNumber evidence="3">2.7.13.3</ecNumber>
    </recommendedName>
</protein>
<comment type="catalytic activity">
    <reaction evidence="1">
        <text>ATP + protein L-histidine = ADP + protein N-phospho-L-histidine.</text>
        <dbReference type="EC" id="2.7.13.3"/>
    </reaction>
</comment>
<dbReference type="Proteomes" id="UP001409585">
    <property type="component" value="Unassembled WGS sequence"/>
</dbReference>
<keyword evidence="9" id="KW-0067">ATP-binding</keyword>
<evidence type="ECO:0000313" key="14">
    <source>
        <dbReference type="EMBL" id="GAA4939004.1"/>
    </source>
</evidence>
<dbReference type="CDD" id="cd00082">
    <property type="entry name" value="HisKA"/>
    <property type="match status" value="1"/>
</dbReference>
<feature type="transmembrane region" description="Helical" evidence="12">
    <location>
        <begin position="21"/>
        <end position="42"/>
    </location>
</feature>
<dbReference type="GO" id="GO:0005886">
    <property type="term" value="C:plasma membrane"/>
    <property type="evidence" value="ECO:0007669"/>
    <property type="project" value="TreeGrafter"/>
</dbReference>
<dbReference type="Pfam" id="PF02518">
    <property type="entry name" value="HATPase_c"/>
    <property type="match status" value="1"/>
</dbReference>
<dbReference type="InterPro" id="IPR003594">
    <property type="entry name" value="HATPase_dom"/>
</dbReference>
<evidence type="ECO:0000259" key="13">
    <source>
        <dbReference type="PROSITE" id="PS50109"/>
    </source>
</evidence>
<proteinExistence type="predicted"/>
<dbReference type="EMBL" id="BAABLX010000009">
    <property type="protein sequence ID" value="GAA4939004.1"/>
    <property type="molecule type" value="Genomic_DNA"/>
</dbReference>
<evidence type="ECO:0000256" key="3">
    <source>
        <dbReference type="ARBA" id="ARBA00012438"/>
    </source>
</evidence>
<keyword evidence="5" id="KW-0808">Transferase</keyword>
<comment type="caution">
    <text evidence="14">The sequence shown here is derived from an EMBL/GenBank/DDBJ whole genome shotgun (WGS) entry which is preliminary data.</text>
</comment>
<reference evidence="15" key="1">
    <citation type="journal article" date="2019" name="Int. J. Syst. Evol. Microbiol.">
        <title>The Global Catalogue of Microorganisms (GCM) 10K type strain sequencing project: providing services to taxonomists for standard genome sequencing and annotation.</title>
        <authorList>
            <consortium name="The Broad Institute Genomics Platform"/>
            <consortium name="The Broad Institute Genome Sequencing Center for Infectious Disease"/>
            <person name="Wu L."/>
            <person name="Ma J."/>
        </authorList>
    </citation>
    <scope>NUCLEOTIDE SEQUENCE [LARGE SCALE GENOMIC DNA]</scope>
    <source>
        <strain evidence="15">JCM 19134</strain>
    </source>
</reference>
<dbReference type="InterPro" id="IPR036097">
    <property type="entry name" value="HisK_dim/P_sf"/>
</dbReference>
<keyword evidence="15" id="KW-1185">Reference proteome</keyword>
<evidence type="ECO:0000256" key="6">
    <source>
        <dbReference type="ARBA" id="ARBA00022692"/>
    </source>
</evidence>
<evidence type="ECO:0000256" key="10">
    <source>
        <dbReference type="ARBA" id="ARBA00022989"/>
    </source>
</evidence>
<dbReference type="InterPro" id="IPR058619">
    <property type="entry name" value="PhoQ/CarS-like_HATPase"/>
</dbReference>
<dbReference type="InterPro" id="IPR003661">
    <property type="entry name" value="HisK_dim/P_dom"/>
</dbReference>
<evidence type="ECO:0000313" key="15">
    <source>
        <dbReference type="Proteomes" id="UP001409585"/>
    </source>
</evidence>
<dbReference type="PANTHER" id="PTHR45436:SF4">
    <property type="entry name" value="SENSOR PROTEIN PHOQ"/>
    <property type="match status" value="1"/>
</dbReference>
<evidence type="ECO:0000256" key="9">
    <source>
        <dbReference type="ARBA" id="ARBA00022840"/>
    </source>
</evidence>
<evidence type="ECO:0000256" key="11">
    <source>
        <dbReference type="ARBA" id="ARBA00023136"/>
    </source>
</evidence>
<dbReference type="GO" id="GO:0000155">
    <property type="term" value="F:phosphorelay sensor kinase activity"/>
    <property type="evidence" value="ECO:0007669"/>
    <property type="project" value="InterPro"/>
</dbReference>
<evidence type="ECO:0000256" key="8">
    <source>
        <dbReference type="ARBA" id="ARBA00022777"/>
    </source>
</evidence>
<name>A0AAV3U106_9ALTE</name>